<evidence type="ECO:0000313" key="2">
    <source>
        <dbReference type="EMBL" id="RBA31478.1"/>
    </source>
</evidence>
<feature type="coiled-coil region" evidence="1">
    <location>
        <begin position="130"/>
        <end position="157"/>
    </location>
</feature>
<dbReference type="EMBL" id="QNTT01000064">
    <property type="protein sequence ID" value="RBA31478.1"/>
    <property type="molecule type" value="Genomic_DNA"/>
</dbReference>
<dbReference type="SUPFAM" id="SSF47240">
    <property type="entry name" value="Ferritin-like"/>
    <property type="match status" value="1"/>
</dbReference>
<name>A0A365P6Z6_9ACTN</name>
<gene>
    <name evidence="2" type="ORF">DQ226_15935</name>
</gene>
<comment type="caution">
    <text evidence="2">The sequence shown here is derived from an EMBL/GenBank/DDBJ whole genome shotgun (WGS) entry which is preliminary data.</text>
</comment>
<dbReference type="Proteomes" id="UP000252187">
    <property type="component" value="Unassembled WGS sequence"/>
</dbReference>
<evidence type="ECO:0000313" key="3">
    <source>
        <dbReference type="Proteomes" id="UP000252187"/>
    </source>
</evidence>
<proteinExistence type="predicted"/>
<protein>
    <recommendedName>
        <fullName evidence="4">DUF892 family protein</fullName>
    </recommendedName>
</protein>
<accession>A0A365P6Z6</accession>
<evidence type="ECO:0000256" key="1">
    <source>
        <dbReference type="SAM" id="Coils"/>
    </source>
</evidence>
<evidence type="ECO:0008006" key="4">
    <source>
        <dbReference type="Google" id="ProtNLM"/>
    </source>
</evidence>
<organism evidence="2 3">
    <name type="scientific">Dietzia maris</name>
    <dbReference type="NCBI Taxonomy" id="37915"/>
    <lineage>
        <taxon>Bacteria</taxon>
        <taxon>Bacillati</taxon>
        <taxon>Actinomycetota</taxon>
        <taxon>Actinomycetes</taxon>
        <taxon>Mycobacteriales</taxon>
        <taxon>Dietziaceae</taxon>
        <taxon>Dietzia</taxon>
    </lineage>
</organism>
<dbReference type="AlphaFoldDB" id="A0A365P6Z6"/>
<dbReference type="InterPro" id="IPR009078">
    <property type="entry name" value="Ferritin-like_SF"/>
</dbReference>
<reference evidence="2 3" key="1">
    <citation type="submission" date="2018-06" db="EMBL/GenBank/DDBJ databases">
        <title>Whole genome sequencing of four bacterial strains from South Shetland trench revealing bio-synthetic gene clusters.</title>
        <authorList>
            <person name="Abdel-Mageed W.M."/>
            <person name="Lehri B."/>
            <person name="Jarmusch S.A."/>
            <person name="Miranda K."/>
            <person name="Goodfellow M."/>
            <person name="Jaspars M."/>
            <person name="Karlyshev A.V."/>
        </authorList>
    </citation>
    <scope>NUCLEOTIDE SEQUENCE [LARGE SCALE GENOMIC DNA]</scope>
    <source>
        <strain evidence="2 3">SST1</strain>
    </source>
</reference>
<keyword evidence="1" id="KW-0175">Coiled coil</keyword>
<sequence length="158" mass="17618">MATEMLHTYMQDHHAGAAAGIDLFRRVAEDHDDPETRKVVSRIGDETVDDLKSLEELMTLAGTSPSILKDLPAKAAEKFGQLKPNRRAAERSPLSDLVELEALTLAVTGKTLGFKALLDIDDPRLPRPTLEKLVERAEQHGRELEKLRLRCTDALKKQ</sequence>
<dbReference type="RefSeq" id="WP_067716482.1">
    <property type="nucleotide sequence ID" value="NZ_JAPWIO010000026.1"/>
</dbReference>